<dbReference type="EMBL" id="FP929050">
    <property type="protein sequence ID" value="CBL12493.1"/>
    <property type="molecule type" value="Genomic_DNA"/>
</dbReference>
<dbReference type="KEGG" id="rix:RO1_19470"/>
<sequence length="43" mass="4981">MSVLSVSKSWFQKNISYDDLKTTLFHQQLMSFIIIAGLEQFNA</sequence>
<dbReference type="HOGENOM" id="CLU_3239081_0_0_9"/>
<dbReference type="Proteomes" id="UP000008953">
    <property type="component" value="Chromosome"/>
</dbReference>
<name>D4KYQ3_9FIRM</name>
<reference evidence="1 2" key="2">
    <citation type="submission" date="2010-03" db="EMBL/GenBank/DDBJ databases">
        <authorList>
            <person name="Pajon A."/>
        </authorList>
    </citation>
    <scope>NUCLEOTIDE SEQUENCE [LARGE SCALE GENOMIC DNA]</scope>
    <source>
        <strain evidence="1 2">XB6B4</strain>
    </source>
</reference>
<evidence type="ECO:0000313" key="1">
    <source>
        <dbReference type="EMBL" id="CBL12493.1"/>
    </source>
</evidence>
<dbReference type="AlphaFoldDB" id="D4KYQ3"/>
<accession>D4KYQ3</accession>
<organism evidence="1 2">
    <name type="scientific">Roseburia intestinalis XB6B4</name>
    <dbReference type="NCBI Taxonomy" id="718255"/>
    <lineage>
        <taxon>Bacteria</taxon>
        <taxon>Bacillati</taxon>
        <taxon>Bacillota</taxon>
        <taxon>Clostridia</taxon>
        <taxon>Lachnospirales</taxon>
        <taxon>Lachnospiraceae</taxon>
        <taxon>Roseburia</taxon>
    </lineage>
</organism>
<protein>
    <submittedName>
        <fullName evidence="1">Uncharacterized protein</fullName>
    </submittedName>
</protein>
<reference evidence="1 2" key="1">
    <citation type="submission" date="2010-03" db="EMBL/GenBank/DDBJ databases">
        <title>The genome sequence of Roseburia intestinalis XB6B4.</title>
        <authorList>
            <consortium name="metaHIT consortium -- http://www.metahit.eu/"/>
            <person name="Pajon A."/>
            <person name="Turner K."/>
            <person name="Parkhill J."/>
            <person name="Bernalier A."/>
        </authorList>
    </citation>
    <scope>NUCLEOTIDE SEQUENCE [LARGE SCALE GENOMIC DNA]</scope>
    <source>
        <strain evidence="1 2">XB6B4</strain>
    </source>
</reference>
<gene>
    <name evidence="1" type="ORF">RO1_19470</name>
</gene>
<proteinExistence type="predicted"/>
<evidence type="ECO:0000313" key="2">
    <source>
        <dbReference type="Proteomes" id="UP000008953"/>
    </source>
</evidence>